<feature type="domain" description="Ribosomal protein L9" evidence="4">
    <location>
        <begin position="25"/>
        <end position="65"/>
    </location>
</feature>
<organism evidence="6">
    <name type="scientific">Spathaspora passalidarum (strain NRRL Y-27907 / 11-Y1)</name>
    <dbReference type="NCBI Taxonomy" id="619300"/>
    <lineage>
        <taxon>Eukaryota</taxon>
        <taxon>Fungi</taxon>
        <taxon>Dikarya</taxon>
        <taxon>Ascomycota</taxon>
        <taxon>Saccharomycotina</taxon>
        <taxon>Pichiomycetes</taxon>
        <taxon>Debaryomycetaceae</taxon>
        <taxon>Spathaspora</taxon>
    </lineage>
</organism>
<sequence>MFKNTLIHIRHASRATPRRATTRIPIQLLQDVAGLGVRGQVVQVLPAYMRNYLHHHDRACYITAESGPRIPVVSPEVPAPEAEKKPVEEVFVQEVQEETVPAFTLSELSTLVGSLRSKKSQSKAEPVLNIAGQEKEGEDNYYSIAELQDQLPKVYQISASNLPLTKGKVSDVVFKITGSRIPLANIELSPYDSPLKFIDEIKELGKYQVLISSEVEKETLTKFIEV</sequence>
<dbReference type="Proteomes" id="UP000000709">
    <property type="component" value="Unassembled WGS sequence"/>
</dbReference>
<dbReference type="Pfam" id="PF01281">
    <property type="entry name" value="Ribosomal_L9_N"/>
    <property type="match status" value="1"/>
</dbReference>
<keyword evidence="2" id="KW-0689">Ribosomal protein</keyword>
<dbReference type="GeneID" id="18873319"/>
<dbReference type="STRING" id="619300.G3AKP5"/>
<proteinExistence type="inferred from homology"/>
<gene>
    <name evidence="5" type="ORF">SPAPADRAFT_60288</name>
</gene>
<evidence type="ECO:0000256" key="1">
    <source>
        <dbReference type="ARBA" id="ARBA00010605"/>
    </source>
</evidence>
<protein>
    <recommendedName>
        <fullName evidence="4">Ribosomal protein L9 domain-containing protein</fullName>
    </recommendedName>
</protein>
<dbReference type="OrthoDB" id="5555409at2759"/>
<name>G3AKP5_SPAPN</name>
<dbReference type="GO" id="GO:0006412">
    <property type="term" value="P:translation"/>
    <property type="evidence" value="ECO:0007669"/>
    <property type="project" value="InterPro"/>
</dbReference>
<dbReference type="PANTHER" id="PTHR21368">
    <property type="entry name" value="50S RIBOSOMAL PROTEIN L9"/>
    <property type="match status" value="1"/>
</dbReference>
<keyword evidence="6" id="KW-1185">Reference proteome</keyword>
<dbReference type="InterPro" id="IPR020070">
    <property type="entry name" value="Ribosomal_bL9_N"/>
</dbReference>
<dbReference type="EMBL" id="GL996501">
    <property type="protein sequence ID" value="EGW32949.1"/>
    <property type="molecule type" value="Genomic_DNA"/>
</dbReference>
<dbReference type="RefSeq" id="XP_007374464.1">
    <property type="nucleotide sequence ID" value="XM_007374402.1"/>
</dbReference>
<dbReference type="GO" id="GO:1990904">
    <property type="term" value="C:ribonucleoprotein complex"/>
    <property type="evidence" value="ECO:0007669"/>
    <property type="project" value="UniProtKB-KW"/>
</dbReference>
<dbReference type="SUPFAM" id="SSF55658">
    <property type="entry name" value="L9 N-domain-like"/>
    <property type="match status" value="1"/>
</dbReference>
<comment type="similarity">
    <text evidence="1">Belongs to the bacterial ribosomal protein bL9 family.</text>
</comment>
<keyword evidence="3" id="KW-0687">Ribonucleoprotein</keyword>
<accession>G3AKP5</accession>
<feature type="non-terminal residue" evidence="5">
    <location>
        <position position="226"/>
    </location>
</feature>
<evidence type="ECO:0000256" key="2">
    <source>
        <dbReference type="ARBA" id="ARBA00022980"/>
    </source>
</evidence>
<dbReference type="AlphaFoldDB" id="G3AKP5"/>
<dbReference type="Gene3D" id="3.40.5.10">
    <property type="entry name" value="Ribosomal protein L9, N-terminal domain"/>
    <property type="match status" value="1"/>
</dbReference>
<dbReference type="InParanoid" id="G3AKP5"/>
<dbReference type="eggNOG" id="ENOG502SF3K">
    <property type="taxonomic scope" value="Eukaryota"/>
</dbReference>
<dbReference type="HOGENOM" id="CLU_076668_0_0_1"/>
<dbReference type="InterPro" id="IPR009027">
    <property type="entry name" value="Ribosomal_bL9/RNase_H1_N"/>
</dbReference>
<reference evidence="5 6" key="1">
    <citation type="journal article" date="2011" name="Proc. Natl. Acad. Sci. U.S.A.">
        <title>Comparative genomics of xylose-fermenting fungi for enhanced biofuel production.</title>
        <authorList>
            <person name="Wohlbach D.J."/>
            <person name="Kuo A."/>
            <person name="Sato T.K."/>
            <person name="Potts K.M."/>
            <person name="Salamov A.A."/>
            <person name="LaButti K.M."/>
            <person name="Sun H."/>
            <person name="Clum A."/>
            <person name="Pangilinan J.L."/>
            <person name="Lindquist E.A."/>
            <person name="Lucas S."/>
            <person name="Lapidus A."/>
            <person name="Jin M."/>
            <person name="Gunawan C."/>
            <person name="Balan V."/>
            <person name="Dale B.E."/>
            <person name="Jeffries T.W."/>
            <person name="Zinkel R."/>
            <person name="Barry K.W."/>
            <person name="Grigoriev I.V."/>
            <person name="Gasch A.P."/>
        </authorList>
    </citation>
    <scope>NUCLEOTIDE SEQUENCE [LARGE SCALE GENOMIC DNA]</scope>
    <source>
        <strain evidence="6">NRRL Y-27907 / 11-Y1</strain>
    </source>
</reference>
<dbReference type="InterPro" id="IPR000244">
    <property type="entry name" value="Ribosomal_bL9"/>
</dbReference>
<evidence type="ECO:0000259" key="4">
    <source>
        <dbReference type="Pfam" id="PF01281"/>
    </source>
</evidence>
<dbReference type="OMA" id="GNKACYI"/>
<evidence type="ECO:0000313" key="5">
    <source>
        <dbReference type="EMBL" id="EGW32949.1"/>
    </source>
</evidence>
<dbReference type="KEGG" id="spaa:SPAPADRAFT_60288"/>
<evidence type="ECO:0000256" key="3">
    <source>
        <dbReference type="ARBA" id="ARBA00023274"/>
    </source>
</evidence>
<dbReference type="GO" id="GO:0003735">
    <property type="term" value="F:structural constituent of ribosome"/>
    <property type="evidence" value="ECO:0007669"/>
    <property type="project" value="InterPro"/>
</dbReference>
<dbReference type="InterPro" id="IPR036935">
    <property type="entry name" value="Ribosomal_bL9_N_sf"/>
</dbReference>
<dbReference type="GO" id="GO:0005840">
    <property type="term" value="C:ribosome"/>
    <property type="evidence" value="ECO:0007669"/>
    <property type="project" value="UniProtKB-KW"/>
</dbReference>
<evidence type="ECO:0000313" key="6">
    <source>
        <dbReference type="Proteomes" id="UP000000709"/>
    </source>
</evidence>